<keyword evidence="1" id="KW-0472">Membrane</keyword>
<keyword evidence="3" id="KW-0614">Plasmid</keyword>
<gene>
    <name evidence="3" type="ordered locus">SCATT_p15040</name>
</gene>
<protein>
    <submittedName>
        <fullName evidence="3">Sio3</fullName>
    </submittedName>
</protein>
<dbReference type="AlphaFoldDB" id="F8JKU8"/>
<evidence type="ECO:0000313" key="4">
    <source>
        <dbReference type="Proteomes" id="UP000007842"/>
    </source>
</evidence>
<dbReference type="Proteomes" id="UP000007842">
    <property type="component" value="Plasmid pSCATT"/>
</dbReference>
<evidence type="ECO:0000256" key="1">
    <source>
        <dbReference type="SAM" id="Phobius"/>
    </source>
</evidence>
<evidence type="ECO:0000259" key="2">
    <source>
        <dbReference type="Pfam" id="PF05729"/>
    </source>
</evidence>
<feature type="transmembrane region" description="Helical" evidence="1">
    <location>
        <begin position="459"/>
        <end position="481"/>
    </location>
</feature>
<sequence>MTLRRGGPHRIRPLPDGTVNAVKAVNDTTVHGPVIQARAIGNVSLVPSPPTARDGLGDAADRLARATRDQWRREEERRKLRDPVPLLVRWRPAAEDLTDHWANIHGSADGSVRHPLPLAGRLDGITDLHRRVPSRRLVVLGRPGSGKTVLTIRFVLELLRARTDSADPVPVLFNLGTWGPDTPLRDWLVGQLERDHPALAEPRPGGPATTWAAALVGADRILPVLDGFDEIAGGLRRRALEALNDTNPLPLLLTSRHDAYAAAVAGSRALTAAAAVELTDLSLAEVAQYLPRTARRMAAGATRWDDVLADLRDHPERPARARLVTALTTPLMVALARAVYSDLPDRDPGELLDGDRFRTVEAIEDHLLDSFLPAVYRDERPARRDRHVRGLTFLARHLTRLGTHDLEWWNLGGTLGRPTRTAVVGTVAGAAFGLVDVVTVLWCVLPGQGLGFARSLGLAALNGVPFAVTAALLFGLVYGLAHGKVTGRPSRVRVRLLGGTCRTRELFTRRLAYGFLGGFGLSVVGWLLDSW</sequence>
<evidence type="ECO:0000313" key="3">
    <source>
        <dbReference type="EMBL" id="AEW99697.1"/>
    </source>
</evidence>
<dbReference type="RefSeq" id="WP_014150694.1">
    <property type="nucleotide sequence ID" value="NC_016113.1"/>
</dbReference>
<name>F8JKU8_STREN</name>
<dbReference type="EMBL" id="CP003229">
    <property type="protein sequence ID" value="AEW99697.1"/>
    <property type="molecule type" value="Genomic_DNA"/>
</dbReference>
<dbReference type="HOGENOM" id="CLU_014354_0_0_11"/>
<feature type="transmembrane region" description="Helical" evidence="1">
    <location>
        <begin position="511"/>
        <end position="528"/>
    </location>
</feature>
<dbReference type="KEGG" id="sct:SCAT_p0239"/>
<dbReference type="Pfam" id="PF05729">
    <property type="entry name" value="NACHT"/>
    <property type="match status" value="1"/>
</dbReference>
<geneLocation type="plasmid" evidence="3 4">
    <name>pSCATT</name>
</geneLocation>
<accession>F8JKU8</accession>
<feature type="domain" description="NACHT" evidence="2">
    <location>
        <begin position="135"/>
        <end position="292"/>
    </location>
</feature>
<dbReference type="InterPro" id="IPR007111">
    <property type="entry name" value="NACHT_NTPase"/>
</dbReference>
<keyword evidence="1" id="KW-1133">Transmembrane helix</keyword>
<proteinExistence type="predicted"/>
<dbReference type="InterPro" id="IPR027417">
    <property type="entry name" value="P-loop_NTPase"/>
</dbReference>
<keyword evidence="4" id="KW-1185">Reference proteome</keyword>
<organism evidence="3 4">
    <name type="scientific">Streptantibioticus cattleyicolor (strain ATCC 35852 / DSM 46488 / JCM 4925 / NBRC 14057 / NRRL 8057)</name>
    <name type="common">Streptomyces cattleya</name>
    <dbReference type="NCBI Taxonomy" id="1003195"/>
    <lineage>
        <taxon>Bacteria</taxon>
        <taxon>Bacillati</taxon>
        <taxon>Actinomycetota</taxon>
        <taxon>Actinomycetes</taxon>
        <taxon>Kitasatosporales</taxon>
        <taxon>Streptomycetaceae</taxon>
        <taxon>Streptantibioticus</taxon>
    </lineage>
</organism>
<feature type="transmembrane region" description="Helical" evidence="1">
    <location>
        <begin position="422"/>
        <end position="447"/>
    </location>
</feature>
<dbReference type="KEGG" id="scy:SCATT_p15040"/>
<keyword evidence="1" id="KW-0812">Transmembrane</keyword>
<dbReference type="SUPFAM" id="SSF52540">
    <property type="entry name" value="P-loop containing nucleoside triphosphate hydrolases"/>
    <property type="match status" value="1"/>
</dbReference>
<dbReference type="Gene3D" id="3.40.50.300">
    <property type="entry name" value="P-loop containing nucleotide triphosphate hydrolases"/>
    <property type="match status" value="1"/>
</dbReference>
<dbReference type="PATRIC" id="fig|1003195.11.peg.225"/>
<accession>G8XGP8</accession>
<reference evidence="4" key="1">
    <citation type="submission" date="2011-12" db="EMBL/GenBank/DDBJ databases">
        <title>Complete genome sequence of Streptomyces cattleya strain DSM 46488.</title>
        <authorList>
            <person name="Ou H.-Y."/>
            <person name="Li P."/>
            <person name="Zhao C."/>
            <person name="O'Hagan D."/>
            <person name="Deng Z."/>
        </authorList>
    </citation>
    <scope>NUCLEOTIDE SEQUENCE [LARGE SCALE GENOMIC DNA]</scope>
    <source>
        <strain evidence="4">ATCC 35852 / DSM 46488 / JCM 4925 / NBRC 14057 / NRRL 8057</strain>
        <plasmid evidence="4">Plasmid pSCATT</plasmid>
    </source>
</reference>